<keyword evidence="2" id="KW-0472">Membrane</keyword>
<dbReference type="KEGG" id="pste:PSTEL_18835"/>
<sequence>MLNINLNEYFKKQKKFSGSVLVSKNNEIIFNESYGYSDKEKGIKNTSQTKFMIGSMTKPITALCIMQLSEKGMLSTSQNIEDYFPDLYKGQGITIHHLLTHTSGIPNHIMLRKQIKWGEHHTPQEILQIIKGYKLKFPVGEKWSYSNTNYIILGLIIEMVSGMSYHQYVKNHIFIPANMNNSGFCDEEEKNVANNYIKGEKGFYMDPSIWFACGDIVSTVGDYYLFDRAIQDGKLLKTQIVKEMQKPHHDGKYVKYGYGLIIKKHFDCKSICHGGGIANGYTSHFEKYIDDDITIIVLSNDLVKYQFLSLGGAGGTYIGREIASLIYGKKLGAFKKIF</sequence>
<dbReference type="PANTHER" id="PTHR46825">
    <property type="entry name" value="D-ALANYL-D-ALANINE-CARBOXYPEPTIDASE/ENDOPEPTIDASE AMPH"/>
    <property type="match status" value="1"/>
</dbReference>
<dbReference type="InterPro" id="IPR012338">
    <property type="entry name" value="Beta-lactam/transpept-like"/>
</dbReference>
<reference evidence="4 5" key="1">
    <citation type="submission" date="2014-08" db="EMBL/GenBank/DDBJ databases">
        <title>Comparative genomics of the Paenibacillus odorifer group.</title>
        <authorList>
            <person name="den Bakker H.C."/>
            <person name="Tsai Y.-C."/>
            <person name="Martin N."/>
            <person name="Korlach J."/>
            <person name="Wiedmann M."/>
        </authorList>
    </citation>
    <scope>NUCLEOTIDE SEQUENCE [LARGE SCALE GENOMIC DNA]</scope>
    <source>
        <strain evidence="4 5">DSM 14472</strain>
    </source>
</reference>
<evidence type="ECO:0000313" key="5">
    <source>
        <dbReference type="Proteomes" id="UP000029507"/>
    </source>
</evidence>
<dbReference type="Gene3D" id="3.40.710.10">
    <property type="entry name" value="DD-peptidase/beta-lactamase superfamily"/>
    <property type="match status" value="1"/>
</dbReference>
<evidence type="ECO:0000313" key="4">
    <source>
        <dbReference type="EMBL" id="AIQ64865.1"/>
    </source>
</evidence>
<dbReference type="HOGENOM" id="CLU_020027_0_3_9"/>
<evidence type="ECO:0000256" key="1">
    <source>
        <dbReference type="ARBA" id="ARBA00004370"/>
    </source>
</evidence>
<dbReference type="STRING" id="169760.PSTEL_18835"/>
<dbReference type="Pfam" id="PF00144">
    <property type="entry name" value="Beta-lactamase"/>
    <property type="match status" value="1"/>
</dbReference>
<organism evidence="4 5">
    <name type="scientific">Paenibacillus stellifer</name>
    <dbReference type="NCBI Taxonomy" id="169760"/>
    <lineage>
        <taxon>Bacteria</taxon>
        <taxon>Bacillati</taxon>
        <taxon>Bacillota</taxon>
        <taxon>Bacilli</taxon>
        <taxon>Bacillales</taxon>
        <taxon>Paenibacillaceae</taxon>
        <taxon>Paenibacillus</taxon>
    </lineage>
</organism>
<dbReference type="SUPFAM" id="SSF56601">
    <property type="entry name" value="beta-lactamase/transpeptidase-like"/>
    <property type="match status" value="1"/>
</dbReference>
<comment type="subcellular location">
    <subcellularLocation>
        <location evidence="1">Membrane</location>
    </subcellularLocation>
</comment>
<gene>
    <name evidence="4" type="ORF">PSTEL_18835</name>
</gene>
<protein>
    <submittedName>
        <fullName evidence="4">Beta-lactamase</fullName>
    </submittedName>
</protein>
<dbReference type="Proteomes" id="UP000029507">
    <property type="component" value="Chromosome"/>
</dbReference>
<dbReference type="OrthoDB" id="9803467at2"/>
<dbReference type="GO" id="GO:0016020">
    <property type="term" value="C:membrane"/>
    <property type="evidence" value="ECO:0007669"/>
    <property type="project" value="UniProtKB-SubCell"/>
</dbReference>
<dbReference type="EMBL" id="CP009286">
    <property type="protein sequence ID" value="AIQ64865.1"/>
    <property type="molecule type" value="Genomic_DNA"/>
</dbReference>
<dbReference type="InterPro" id="IPR050491">
    <property type="entry name" value="AmpC-like"/>
</dbReference>
<keyword evidence="5" id="KW-1185">Reference proteome</keyword>
<dbReference type="AlphaFoldDB" id="A0A089LXL9"/>
<accession>A0A089LXL9</accession>
<proteinExistence type="predicted"/>
<dbReference type="InterPro" id="IPR001466">
    <property type="entry name" value="Beta-lactam-related"/>
</dbReference>
<dbReference type="RefSeq" id="WP_038697470.1">
    <property type="nucleotide sequence ID" value="NZ_CP009286.1"/>
</dbReference>
<dbReference type="PANTHER" id="PTHR46825:SF11">
    <property type="entry name" value="PENICILLIN-BINDING PROTEIN 4"/>
    <property type="match status" value="1"/>
</dbReference>
<name>A0A089LXL9_9BACL</name>
<evidence type="ECO:0000256" key="2">
    <source>
        <dbReference type="ARBA" id="ARBA00023136"/>
    </source>
</evidence>
<feature type="domain" description="Beta-lactamase-related" evidence="3">
    <location>
        <begin position="12"/>
        <end position="303"/>
    </location>
</feature>
<evidence type="ECO:0000259" key="3">
    <source>
        <dbReference type="Pfam" id="PF00144"/>
    </source>
</evidence>